<feature type="region of interest" description="Disordered" evidence="1">
    <location>
        <begin position="522"/>
        <end position="552"/>
    </location>
</feature>
<gene>
    <name evidence="2" type="ORF">BDU57DRAFT_536493</name>
</gene>
<evidence type="ECO:0000256" key="1">
    <source>
        <dbReference type="SAM" id="MobiDB-lite"/>
    </source>
</evidence>
<feature type="compositionally biased region" description="Polar residues" evidence="1">
    <location>
        <begin position="1"/>
        <end position="24"/>
    </location>
</feature>
<sequence length="623" mass="68534">MALPGTTSNSVSNQKLVFPTQSGPGVNDTPLDAAPNPRSAQPIPYYDLAKDTRHAFDQVGNRQLLFQSANEARHWHDANRKRPAITADQDPTINQVEKYHRHWVLRMVNAVYDLDNCKDGQKMKNHFNPGHKSYVSDIQVEAACHLLVEFLIKNCRDGFPGLDKNNLRIQKKCQDGDKTANCCTHAENIVKALRAWKSICKSIVEEDGKKWQLVNAPLSVIEKRVTESKGNEQKKAANAAGKEARLKLSEMKRAAEATATPDHLISPSTPQRQLGPPTPTATSNPVKRLSPNVYVSSSQPSQAKNFDMSPHHAQTPNWQPEQASLGSPFHSDYQFKTCKSHTEFQEKTTQDDGGSVFADGDLLATYSSGLMPTLNSSFEPTKISTAPLTPNADHPAFSTTRLSSSTAPQLAASCAPFTTNTPPPAYGYQQPMLTDSYVAAHAGLYGFPVPDHMSSGVPSAINAVWDQMPPSPEFSASNTGSGHVQNSSGYYNYNHTMPHYDHYNYYNYGTFQHAPSPFTASPAGTTSSLNTAQPYNASSFSNDGEATPLPNDVHASDQAAQTLQSVQLPQPMIHSNHPKIGTKRDREESKSLEYLPPSRRQKRNVEGEYWSNDKMTHGDGDDE</sequence>
<feature type="compositionally biased region" description="Basic and acidic residues" evidence="1">
    <location>
        <begin position="614"/>
        <end position="623"/>
    </location>
</feature>
<accession>A0A6A5QX42</accession>
<keyword evidence="3" id="KW-1185">Reference proteome</keyword>
<feature type="compositionally biased region" description="Polar residues" evidence="1">
    <location>
        <begin position="312"/>
        <end position="325"/>
    </location>
</feature>
<dbReference type="OrthoDB" id="3801063at2759"/>
<dbReference type="AlphaFoldDB" id="A0A6A5QX42"/>
<protein>
    <submittedName>
        <fullName evidence="2">Uncharacterized protein</fullName>
    </submittedName>
</protein>
<dbReference type="EMBL" id="ML979133">
    <property type="protein sequence ID" value="KAF1919518.1"/>
    <property type="molecule type" value="Genomic_DNA"/>
</dbReference>
<feature type="compositionally biased region" description="Basic and acidic residues" evidence="1">
    <location>
        <begin position="582"/>
        <end position="591"/>
    </location>
</feature>
<feature type="region of interest" description="Disordered" evidence="1">
    <location>
        <begin position="564"/>
        <end position="623"/>
    </location>
</feature>
<feature type="region of interest" description="Disordered" evidence="1">
    <location>
        <begin position="252"/>
        <end position="330"/>
    </location>
</feature>
<dbReference type="Proteomes" id="UP000800096">
    <property type="component" value="Unassembled WGS sequence"/>
</dbReference>
<name>A0A6A5QX42_AMPQU</name>
<evidence type="ECO:0000313" key="3">
    <source>
        <dbReference type="Proteomes" id="UP000800096"/>
    </source>
</evidence>
<evidence type="ECO:0000313" key="2">
    <source>
        <dbReference type="EMBL" id="KAF1919518.1"/>
    </source>
</evidence>
<reference evidence="2" key="1">
    <citation type="journal article" date="2020" name="Stud. Mycol.">
        <title>101 Dothideomycetes genomes: a test case for predicting lifestyles and emergence of pathogens.</title>
        <authorList>
            <person name="Haridas S."/>
            <person name="Albert R."/>
            <person name="Binder M."/>
            <person name="Bloem J."/>
            <person name="Labutti K."/>
            <person name="Salamov A."/>
            <person name="Andreopoulos B."/>
            <person name="Baker S."/>
            <person name="Barry K."/>
            <person name="Bills G."/>
            <person name="Bluhm B."/>
            <person name="Cannon C."/>
            <person name="Castanera R."/>
            <person name="Culley D."/>
            <person name="Daum C."/>
            <person name="Ezra D."/>
            <person name="Gonzalez J."/>
            <person name="Henrissat B."/>
            <person name="Kuo A."/>
            <person name="Liang C."/>
            <person name="Lipzen A."/>
            <person name="Lutzoni F."/>
            <person name="Magnuson J."/>
            <person name="Mondo S."/>
            <person name="Nolan M."/>
            <person name="Ohm R."/>
            <person name="Pangilinan J."/>
            <person name="Park H.-J."/>
            <person name="Ramirez L."/>
            <person name="Alfaro M."/>
            <person name="Sun H."/>
            <person name="Tritt A."/>
            <person name="Yoshinaga Y."/>
            <person name="Zwiers L.-H."/>
            <person name="Turgeon B."/>
            <person name="Goodwin S."/>
            <person name="Spatafora J."/>
            <person name="Crous P."/>
            <person name="Grigoriev I."/>
        </authorList>
    </citation>
    <scope>NUCLEOTIDE SEQUENCE</scope>
    <source>
        <strain evidence="2">HMLAC05119</strain>
    </source>
</reference>
<feature type="compositionally biased region" description="Polar residues" evidence="1">
    <location>
        <begin position="522"/>
        <end position="544"/>
    </location>
</feature>
<proteinExistence type="predicted"/>
<feature type="region of interest" description="Disordered" evidence="1">
    <location>
        <begin position="1"/>
        <end position="42"/>
    </location>
</feature>
<feature type="compositionally biased region" description="Polar residues" evidence="1">
    <location>
        <begin position="293"/>
        <end position="304"/>
    </location>
</feature>
<organism evidence="2 3">
    <name type="scientific">Ampelomyces quisqualis</name>
    <name type="common">Powdery mildew agent</name>
    <dbReference type="NCBI Taxonomy" id="50730"/>
    <lineage>
        <taxon>Eukaryota</taxon>
        <taxon>Fungi</taxon>
        <taxon>Dikarya</taxon>
        <taxon>Ascomycota</taxon>
        <taxon>Pezizomycotina</taxon>
        <taxon>Dothideomycetes</taxon>
        <taxon>Pleosporomycetidae</taxon>
        <taxon>Pleosporales</taxon>
        <taxon>Pleosporineae</taxon>
        <taxon>Phaeosphaeriaceae</taxon>
        <taxon>Ampelomyces</taxon>
    </lineage>
</organism>